<keyword evidence="9" id="KW-0325">Glycoprotein</keyword>
<evidence type="ECO:0000256" key="9">
    <source>
        <dbReference type="ARBA" id="ARBA00023180"/>
    </source>
</evidence>
<evidence type="ECO:0000256" key="1">
    <source>
        <dbReference type="ARBA" id="ARBA00004170"/>
    </source>
</evidence>
<dbReference type="PROSITE" id="PS50004">
    <property type="entry name" value="C2"/>
    <property type="match status" value="1"/>
</dbReference>
<evidence type="ECO:0000259" key="12">
    <source>
        <dbReference type="PROSITE" id="PS50004"/>
    </source>
</evidence>
<comment type="caution">
    <text evidence="15">The sequence shown here is derived from an EMBL/GenBank/DDBJ whole genome shotgun (WGS) entry which is preliminary data.</text>
</comment>
<dbReference type="InterPro" id="IPR035892">
    <property type="entry name" value="C2_domain_sf"/>
</dbReference>
<keyword evidence="11" id="KW-0812">Transmembrane</keyword>
<dbReference type="PROSITE" id="PS00524">
    <property type="entry name" value="SMB_1"/>
    <property type="match status" value="2"/>
</dbReference>
<evidence type="ECO:0000256" key="7">
    <source>
        <dbReference type="ARBA" id="ARBA00023136"/>
    </source>
</evidence>
<dbReference type="FunFam" id="4.10.410.20:FF:000001">
    <property type="entry name" value="Ectonucleotide pyrophosphatase/phosphodiesterase family member 2"/>
    <property type="match status" value="1"/>
</dbReference>
<name>A0AAD7RWI0_9TELE</name>
<dbReference type="Gene3D" id="3.30.40.10">
    <property type="entry name" value="Zinc/RING finger domain, C3HC4 (zinc finger)"/>
    <property type="match status" value="1"/>
</dbReference>
<dbReference type="GO" id="GO:0009986">
    <property type="term" value="C:cell surface"/>
    <property type="evidence" value="ECO:0007669"/>
    <property type="project" value="TreeGrafter"/>
</dbReference>
<dbReference type="Pfam" id="PF00168">
    <property type="entry name" value="C2"/>
    <property type="match status" value="1"/>
</dbReference>
<dbReference type="InterPro" id="IPR020821">
    <property type="entry name" value="ENPP1-3/EXOG-like_nuc-like"/>
</dbReference>
<keyword evidence="8" id="KW-1015">Disulfide bond</keyword>
<dbReference type="PANTHER" id="PTHR10151">
    <property type="entry name" value="ECTONUCLEOTIDE PYROPHOSPHATASE/PHOSPHODIESTERASE"/>
    <property type="match status" value="1"/>
</dbReference>
<dbReference type="GO" id="GO:0046034">
    <property type="term" value="P:ATP metabolic process"/>
    <property type="evidence" value="ECO:0007669"/>
    <property type="project" value="TreeGrafter"/>
</dbReference>
<feature type="compositionally biased region" description="Basic and acidic residues" evidence="10">
    <location>
        <begin position="9"/>
        <end position="19"/>
    </location>
</feature>
<dbReference type="Gene3D" id="3.40.720.10">
    <property type="entry name" value="Alkaline Phosphatase, subunit A"/>
    <property type="match status" value="1"/>
</dbReference>
<keyword evidence="5" id="KW-0677">Repeat</keyword>
<dbReference type="SUPFAM" id="SSF57903">
    <property type="entry name" value="FYVE/PHD zinc finger"/>
    <property type="match status" value="1"/>
</dbReference>
<evidence type="ECO:0000313" key="16">
    <source>
        <dbReference type="Proteomes" id="UP001221898"/>
    </source>
</evidence>
<feature type="region of interest" description="Disordered" evidence="10">
    <location>
        <begin position="1"/>
        <end position="42"/>
    </location>
</feature>
<proteinExistence type="predicted"/>
<accession>A0AAD7RWI0</accession>
<feature type="domain" description="C2" evidence="12">
    <location>
        <begin position="1296"/>
        <end position="1421"/>
    </location>
</feature>
<keyword evidence="6" id="KW-0378">Hydrolase</keyword>
<dbReference type="SMART" id="SM00477">
    <property type="entry name" value="NUC"/>
    <property type="match status" value="1"/>
</dbReference>
<dbReference type="SUPFAM" id="SSF49562">
    <property type="entry name" value="C2 domain (Calcium/lipid-binding domain, CaLB)"/>
    <property type="match status" value="1"/>
</dbReference>
<dbReference type="EMBL" id="JAINUG010000156">
    <property type="protein sequence ID" value="KAJ8391525.1"/>
    <property type="molecule type" value="Genomic_DNA"/>
</dbReference>
<evidence type="ECO:0000256" key="3">
    <source>
        <dbReference type="ARBA" id="ARBA00022525"/>
    </source>
</evidence>
<dbReference type="SMART" id="SM00892">
    <property type="entry name" value="Endonuclease_NS"/>
    <property type="match status" value="1"/>
</dbReference>
<dbReference type="GO" id="GO:0030505">
    <property type="term" value="P:inorganic diphosphate transport"/>
    <property type="evidence" value="ECO:0007669"/>
    <property type="project" value="TreeGrafter"/>
</dbReference>
<dbReference type="GO" id="GO:0030500">
    <property type="term" value="P:regulation of bone mineralization"/>
    <property type="evidence" value="ECO:0007669"/>
    <property type="project" value="TreeGrafter"/>
</dbReference>
<dbReference type="GO" id="GO:0009143">
    <property type="term" value="P:nucleoside triphosphate catabolic process"/>
    <property type="evidence" value="ECO:0007669"/>
    <property type="project" value="TreeGrafter"/>
</dbReference>
<dbReference type="CDD" id="cd16018">
    <property type="entry name" value="Enpp"/>
    <property type="match status" value="1"/>
</dbReference>
<dbReference type="Pfam" id="PF01663">
    <property type="entry name" value="Phosphodiest"/>
    <property type="match status" value="1"/>
</dbReference>
<dbReference type="FunFam" id="3.30.40.10:FF:000018">
    <property type="entry name" value="Synaptotagmin-like 5, isoform CRA_a"/>
    <property type="match status" value="1"/>
</dbReference>
<dbReference type="Pfam" id="PF02318">
    <property type="entry name" value="FYVE_2"/>
    <property type="match status" value="1"/>
</dbReference>
<dbReference type="InterPro" id="IPR013083">
    <property type="entry name" value="Znf_RING/FYVE/PHD"/>
</dbReference>
<dbReference type="InterPro" id="IPR044929">
    <property type="entry name" value="DNA/RNA_non-sp_Endonuclease_sf"/>
</dbReference>
<dbReference type="InterPro" id="IPR001212">
    <property type="entry name" value="Somatomedin_B_dom"/>
</dbReference>
<dbReference type="InterPro" id="IPR036024">
    <property type="entry name" value="Somatomedin_B-like_dom_sf"/>
</dbReference>
<dbReference type="GO" id="GO:0005576">
    <property type="term" value="C:extracellular region"/>
    <property type="evidence" value="ECO:0007669"/>
    <property type="project" value="UniProtKB-SubCell"/>
</dbReference>
<protein>
    <recommendedName>
        <fullName evidence="17">Ectonucleotide pyrophosphatase/phosphodiesterase family member 3</fullName>
    </recommendedName>
</protein>
<feature type="domain" description="SMB" evidence="14">
    <location>
        <begin position="78"/>
        <end position="121"/>
    </location>
</feature>
<feature type="region of interest" description="Disordered" evidence="10">
    <location>
        <begin position="1205"/>
        <end position="1274"/>
    </location>
</feature>
<dbReference type="Gene3D" id="2.60.40.150">
    <property type="entry name" value="C2 domain"/>
    <property type="match status" value="1"/>
</dbReference>
<organism evidence="15 16">
    <name type="scientific">Aldrovandia affinis</name>
    <dbReference type="NCBI Taxonomy" id="143900"/>
    <lineage>
        <taxon>Eukaryota</taxon>
        <taxon>Metazoa</taxon>
        <taxon>Chordata</taxon>
        <taxon>Craniata</taxon>
        <taxon>Vertebrata</taxon>
        <taxon>Euteleostomi</taxon>
        <taxon>Actinopterygii</taxon>
        <taxon>Neopterygii</taxon>
        <taxon>Teleostei</taxon>
        <taxon>Notacanthiformes</taxon>
        <taxon>Halosauridae</taxon>
        <taxon>Aldrovandia</taxon>
    </lineage>
</organism>
<evidence type="ECO:0000256" key="2">
    <source>
        <dbReference type="ARBA" id="ARBA00004613"/>
    </source>
</evidence>
<dbReference type="GO" id="GO:0031267">
    <property type="term" value="F:small GTPase binding"/>
    <property type="evidence" value="ECO:0007669"/>
    <property type="project" value="InterPro"/>
</dbReference>
<dbReference type="SUPFAM" id="SSF54060">
    <property type="entry name" value="His-Me finger endonucleases"/>
    <property type="match status" value="1"/>
</dbReference>
<sequence>MESQGGGREAAKGGDEHSTEQAATLLGSTGADAQSTRAERQKRRKSNNCKIITGVLLLFLLMVILAVVFALKQRSNVEVTSCKSRCTSERKDQSATCHCDITCLKEGDCCQDYQDVCVAPMRLWACTSLRCGEERLAGSQCSCSDDCIGTGDCCSNYNNICKGEKNWVEEGCEDMETPQCPAGFPKPPVILVSMDGFRAGYLSAYGNLLPVISKLRNCGTTTPYMRPAYPTKTFPNHYTIVTGLYPESHGIVDNKMYDVTRNASFSLKLAEKFNAQWYQGEPVWITAMRHKQRSATFFWPGSDVAIEGLYPDHYKVYNRVTTIFEWLDLPEGKRPDFYTLYLEEPDATGHRDGPMSPMVLKALQNVDGILGMLMDGLKQRNLHRCANLVVLSDHGMEEATCTKAAYVSTYQDNVADFIVIQGPAARIRPKKLPEEFFTFDYEGLVKNLSCRIPDQPMRPFLKEHLPKRLHFANNVRIERAHLYMKRQWQAALNQEEIKYCSGGFHGSDNLFTNMQTVFMGYGPGINTKTVVPPFENIEIYNLLCDLLGVPPAPNNGTHGSLNHVLRRPAYSPAFPAEQSPASPCLATAPTVTDTLGCSCSSLSKEQEEKLNQQLIGFSSNSALKPVHLPYGVPRVLQKNAQFCVLRHADYINGYSKDILMPLWVAYTISPLGEVGALRPDSRACVRADPRVPAAASQMCSSYGRDSPLSLSLLHPPNLGSNDTESDSLLTSNMVPMFPIFRDAWTHIHDVLLVKYSQERNGVNVERSPVPTHYFLVLTSCRNGSSPPQECEGPLEVVSYVLPHRADTTETCANGSQFHWVEEWMQFHTARIRDVELLTGLSFYHDRVSIPQTLQLKTFLQTFIPDIAGRKESDVCFLFKHLSIKGLAGGRAGRWSFPHAASLPGVGEEKSVGLQLLKGCSFELRAAGGSERFRLTSHREKTPPLCSTLRFQDPAHTDTARSETCEKDSGPVSPREAPSTYRSNHRPKEPHAAVAMDLSVLEALERDTVLEVLQRDKVLRSLEEERIRKIKLELQDIRRRGAKSFARQYSERTCARCQRPLGKLWNCGAVCRGCSHRVCRKCRISVSAQEWKCTVCHAYREVKIKSGEWFLEERAKKFPGGADRHDTIGEKLLKSYQMLSNISIVPPTPPAEGLSFGRSAGLQTSRPFTISMENLFVSLKSHMKKISKSQNDVTMDQVLLTTDYGNIQKEERRSQSDTAINRPFGSNSRRSSGVAVRNSTLPDLFRRPRSEDEEGAGTGDACTDEDVSPGAEYREDKRGSISSLCAGMGIFDRNSSVTGEMELALGYSAETARLEVSVRACRNLAYGEPRRKKCHPYVKVYLLPDTSPNGKLKTAVKKNTTDPVFNEVLEFQIQRPLLAGRILQASVWHAGTLKRKVFLGEALLPLEGWRFEDNTAQNPRWHQLCPRATAGYTEPLFHAEPLFH</sequence>
<evidence type="ECO:0008006" key="17">
    <source>
        <dbReference type="Google" id="ProtNLM"/>
    </source>
</evidence>
<dbReference type="SUPFAM" id="SSF90188">
    <property type="entry name" value="Somatomedin B domain"/>
    <property type="match status" value="2"/>
</dbReference>
<dbReference type="SUPFAM" id="SSF53649">
    <property type="entry name" value="Alkaline phosphatase-like"/>
    <property type="match status" value="1"/>
</dbReference>
<dbReference type="SMART" id="SM00239">
    <property type="entry name" value="C2"/>
    <property type="match status" value="1"/>
</dbReference>
<dbReference type="InterPro" id="IPR011011">
    <property type="entry name" value="Znf_FYVE_PHD"/>
</dbReference>
<keyword evidence="16" id="KW-1185">Reference proteome</keyword>
<dbReference type="PROSITE" id="PS50958">
    <property type="entry name" value="SMB_2"/>
    <property type="match status" value="2"/>
</dbReference>
<dbReference type="InterPro" id="IPR010911">
    <property type="entry name" value="Rab_BD"/>
</dbReference>
<evidence type="ECO:0000259" key="14">
    <source>
        <dbReference type="PROSITE" id="PS50958"/>
    </source>
</evidence>
<dbReference type="Gene3D" id="3.40.570.10">
    <property type="entry name" value="Extracellular Endonuclease, subunit A"/>
    <property type="match status" value="1"/>
</dbReference>
<dbReference type="GO" id="GO:0003676">
    <property type="term" value="F:nucleic acid binding"/>
    <property type="evidence" value="ECO:0007669"/>
    <property type="project" value="InterPro"/>
</dbReference>
<dbReference type="InterPro" id="IPR001604">
    <property type="entry name" value="Endo_G_ENPP1-like_dom"/>
</dbReference>
<dbReference type="InterPro" id="IPR041282">
    <property type="entry name" value="FYVE_2"/>
</dbReference>
<feature type="domain" description="RabBD" evidence="13">
    <location>
        <begin position="994"/>
        <end position="1112"/>
    </location>
</feature>
<evidence type="ECO:0000256" key="5">
    <source>
        <dbReference type="ARBA" id="ARBA00022737"/>
    </source>
</evidence>
<feature type="region of interest" description="Disordered" evidence="10">
    <location>
        <begin position="949"/>
        <end position="988"/>
    </location>
</feature>
<evidence type="ECO:0000256" key="10">
    <source>
        <dbReference type="SAM" id="MobiDB-lite"/>
    </source>
</evidence>
<dbReference type="InterPro" id="IPR000008">
    <property type="entry name" value="C2_dom"/>
</dbReference>
<dbReference type="GO" id="GO:0045599">
    <property type="term" value="P:negative regulation of fat cell differentiation"/>
    <property type="evidence" value="ECO:0007669"/>
    <property type="project" value="TreeGrafter"/>
</dbReference>
<dbReference type="PANTHER" id="PTHR10151:SF77">
    <property type="entry name" value="ECTONUCLEOTIDE PYROPHOSPHATASE_PHOSPHODIESTERASE FAMILY MEMBER 1"/>
    <property type="match status" value="1"/>
</dbReference>
<keyword evidence="3" id="KW-0964">Secreted</keyword>
<dbReference type="GO" id="GO:0016020">
    <property type="term" value="C:membrane"/>
    <property type="evidence" value="ECO:0007669"/>
    <property type="project" value="UniProtKB-SubCell"/>
</dbReference>
<dbReference type="FunFam" id="2.60.40.150:FF:000006">
    <property type="entry name" value="Synaptotagmin-like 5, isoform CRA_a"/>
    <property type="match status" value="1"/>
</dbReference>
<dbReference type="Pfam" id="PF01033">
    <property type="entry name" value="Somatomedin_B"/>
    <property type="match status" value="2"/>
</dbReference>
<gene>
    <name evidence="15" type="ORF">AAFF_G00088470</name>
</gene>
<keyword evidence="11" id="KW-1133">Transmembrane helix</keyword>
<feature type="compositionally biased region" description="Polar residues" evidence="10">
    <location>
        <begin position="1215"/>
        <end position="1240"/>
    </location>
</feature>
<dbReference type="Gene3D" id="4.10.410.20">
    <property type="match status" value="2"/>
</dbReference>
<reference evidence="15" key="1">
    <citation type="journal article" date="2023" name="Science">
        <title>Genome structures resolve the early diversification of teleost fishes.</title>
        <authorList>
            <person name="Parey E."/>
            <person name="Louis A."/>
            <person name="Montfort J."/>
            <person name="Bouchez O."/>
            <person name="Roques C."/>
            <person name="Iampietro C."/>
            <person name="Lluch J."/>
            <person name="Castinel A."/>
            <person name="Donnadieu C."/>
            <person name="Desvignes T."/>
            <person name="Floi Bucao C."/>
            <person name="Jouanno E."/>
            <person name="Wen M."/>
            <person name="Mejri S."/>
            <person name="Dirks R."/>
            <person name="Jansen H."/>
            <person name="Henkel C."/>
            <person name="Chen W.J."/>
            <person name="Zahm M."/>
            <person name="Cabau C."/>
            <person name="Klopp C."/>
            <person name="Thompson A.W."/>
            <person name="Robinson-Rechavi M."/>
            <person name="Braasch I."/>
            <person name="Lecointre G."/>
            <person name="Bobe J."/>
            <person name="Postlethwait J.H."/>
            <person name="Berthelot C."/>
            <person name="Roest Crollius H."/>
            <person name="Guiguen Y."/>
        </authorList>
    </citation>
    <scope>NUCLEOTIDE SEQUENCE</scope>
    <source>
        <strain evidence="15">NC1722</strain>
    </source>
</reference>
<evidence type="ECO:0000313" key="15">
    <source>
        <dbReference type="EMBL" id="KAJ8391525.1"/>
    </source>
</evidence>
<feature type="compositionally biased region" description="Basic and acidic residues" evidence="10">
    <location>
        <begin position="952"/>
        <end position="968"/>
    </location>
</feature>
<keyword evidence="7 11" id="KW-0472">Membrane</keyword>
<keyword evidence="4" id="KW-0479">Metal-binding</keyword>
<dbReference type="GO" id="GO:0006886">
    <property type="term" value="P:intracellular protein transport"/>
    <property type="evidence" value="ECO:0007669"/>
    <property type="project" value="InterPro"/>
</dbReference>
<dbReference type="InterPro" id="IPR044925">
    <property type="entry name" value="His-Me_finger_sf"/>
</dbReference>
<dbReference type="PROSITE" id="PS50916">
    <property type="entry name" value="RABBD"/>
    <property type="match status" value="1"/>
</dbReference>
<dbReference type="SMART" id="SM00201">
    <property type="entry name" value="SO"/>
    <property type="match status" value="2"/>
</dbReference>
<dbReference type="GO" id="GO:0004528">
    <property type="term" value="F:phosphodiesterase I activity"/>
    <property type="evidence" value="ECO:0007669"/>
    <property type="project" value="TreeGrafter"/>
</dbReference>
<dbReference type="InterPro" id="IPR002591">
    <property type="entry name" value="Phosphodiest/P_Trfase"/>
</dbReference>
<evidence type="ECO:0000256" key="11">
    <source>
        <dbReference type="SAM" id="Phobius"/>
    </source>
</evidence>
<evidence type="ECO:0000256" key="8">
    <source>
        <dbReference type="ARBA" id="ARBA00023157"/>
    </source>
</evidence>
<dbReference type="GO" id="GO:0004551">
    <property type="term" value="F:dinucleotide phosphatase activity"/>
    <property type="evidence" value="ECO:0007669"/>
    <property type="project" value="TreeGrafter"/>
</dbReference>
<dbReference type="Proteomes" id="UP001221898">
    <property type="component" value="Unassembled WGS sequence"/>
</dbReference>
<feature type="domain" description="SMB" evidence="14">
    <location>
        <begin position="122"/>
        <end position="166"/>
    </location>
</feature>
<comment type="subcellular location">
    <subcellularLocation>
        <location evidence="1">Membrane</location>
        <topology evidence="1">Peripheral membrane protein</topology>
    </subcellularLocation>
    <subcellularLocation>
        <location evidence="2">Secreted</location>
    </subcellularLocation>
</comment>
<dbReference type="InterPro" id="IPR017850">
    <property type="entry name" value="Alkaline_phosphatase_core_sf"/>
</dbReference>
<evidence type="ECO:0000259" key="13">
    <source>
        <dbReference type="PROSITE" id="PS50916"/>
    </source>
</evidence>
<evidence type="ECO:0000256" key="4">
    <source>
        <dbReference type="ARBA" id="ARBA00022723"/>
    </source>
</evidence>
<feature type="transmembrane region" description="Helical" evidence="11">
    <location>
        <begin position="51"/>
        <end position="71"/>
    </location>
</feature>
<evidence type="ECO:0000256" key="6">
    <source>
        <dbReference type="ARBA" id="ARBA00022801"/>
    </source>
</evidence>
<dbReference type="GO" id="GO:0046872">
    <property type="term" value="F:metal ion binding"/>
    <property type="evidence" value="ECO:0007669"/>
    <property type="project" value="UniProtKB-KW"/>
</dbReference>